<comment type="caution">
    <text evidence="4">The sequence shown here is derived from an EMBL/GenBank/DDBJ whole genome shotgun (WGS) entry which is preliminary data.</text>
</comment>
<evidence type="ECO:0000256" key="2">
    <source>
        <dbReference type="SAM" id="Phobius"/>
    </source>
</evidence>
<proteinExistence type="predicted"/>
<dbReference type="PANTHER" id="PTHR34351">
    <property type="entry name" value="SLR1927 PROTEIN-RELATED"/>
    <property type="match status" value="1"/>
</dbReference>
<accession>A0A255GRI6</accession>
<dbReference type="Proteomes" id="UP000216311">
    <property type="component" value="Unassembled WGS sequence"/>
</dbReference>
<evidence type="ECO:0000256" key="1">
    <source>
        <dbReference type="SAM" id="MobiDB-lite"/>
    </source>
</evidence>
<feature type="compositionally biased region" description="Low complexity" evidence="1">
    <location>
        <begin position="18"/>
        <end position="42"/>
    </location>
</feature>
<evidence type="ECO:0000259" key="3">
    <source>
        <dbReference type="Pfam" id="PF01882"/>
    </source>
</evidence>
<sequence>MGGRPASAASADLTTEHPVVGVPTSASAVPPPASRATPRPRQQARPVRRAFWLLSTRGLALLLVALVLLGAGLLWRYSTLIGVAAALGLALLLDLVAVAWPFRIRVRREVTPPVVERHGLCTARLTVTGRTPGLARTTLTDSVGPSHGPDERRQELQVDLDAGELDYRVPTPRRGLLQVGPLTMHRVGVFGLTLTSRPQGEVDHVRVLPRSIPIREMARGRRRSAVGADESVEHGGTDLVGLHEYVPGDDLRRLHWATSARTGILMVRDDADPSTPHLTVVLDDTGPHYSDHGQAETDFEDAVEVAFALCRAAIQHNHPVHLVTLSGAVDVAVSERIGAAEVDAQRVYAALAEVQPGGDPNEDPTRGMRLPARALDSVAVVSGAEARVDVLASIAARGATGVVLVLDNSGGEQISTAAGAGGVRVLRAPRSLDLARLWDRVVG</sequence>
<feature type="region of interest" description="Disordered" evidence="1">
    <location>
        <begin position="1"/>
        <end position="42"/>
    </location>
</feature>
<keyword evidence="5" id="KW-1185">Reference proteome</keyword>
<feature type="transmembrane region" description="Helical" evidence="2">
    <location>
        <begin position="51"/>
        <end position="75"/>
    </location>
</feature>
<evidence type="ECO:0000313" key="5">
    <source>
        <dbReference type="Proteomes" id="UP000216311"/>
    </source>
</evidence>
<dbReference type="RefSeq" id="WP_094365077.1">
    <property type="nucleotide sequence ID" value="NZ_NMVQ01000044.1"/>
</dbReference>
<organism evidence="4 5">
    <name type="scientific">Enemella dayhoffiae</name>
    <dbReference type="NCBI Taxonomy" id="2016507"/>
    <lineage>
        <taxon>Bacteria</taxon>
        <taxon>Bacillati</taxon>
        <taxon>Actinomycetota</taxon>
        <taxon>Actinomycetes</taxon>
        <taxon>Propionibacteriales</taxon>
        <taxon>Propionibacteriaceae</taxon>
        <taxon>Enemella</taxon>
    </lineage>
</organism>
<name>A0A255GRI6_9ACTN</name>
<keyword evidence="2" id="KW-1133">Transmembrane helix</keyword>
<keyword evidence="2" id="KW-0472">Membrane</keyword>
<gene>
    <name evidence="4" type="ORF">CGZ93_15620</name>
</gene>
<dbReference type="InterPro" id="IPR002881">
    <property type="entry name" value="DUF58"/>
</dbReference>
<dbReference type="Pfam" id="PF01882">
    <property type="entry name" value="DUF58"/>
    <property type="match status" value="1"/>
</dbReference>
<evidence type="ECO:0000313" key="4">
    <source>
        <dbReference type="EMBL" id="OYO18409.1"/>
    </source>
</evidence>
<dbReference type="EMBL" id="NMVQ01000044">
    <property type="protein sequence ID" value="OYO18409.1"/>
    <property type="molecule type" value="Genomic_DNA"/>
</dbReference>
<feature type="transmembrane region" description="Helical" evidence="2">
    <location>
        <begin position="81"/>
        <end position="102"/>
    </location>
</feature>
<protein>
    <submittedName>
        <fullName evidence="4">DUF58 domain-containing protein</fullName>
    </submittedName>
</protein>
<reference evidence="4 5" key="1">
    <citation type="submission" date="2017-07" db="EMBL/GenBank/DDBJ databases">
        <title>Draft whole genome sequences of clinical Proprionibacteriaceae strains.</title>
        <authorList>
            <person name="Bernier A.-M."/>
            <person name="Bernard K."/>
            <person name="Domingo M.-C."/>
        </authorList>
    </citation>
    <scope>NUCLEOTIDE SEQUENCE [LARGE SCALE GENOMIC DNA]</scope>
    <source>
        <strain evidence="4 5">NML 130396</strain>
    </source>
</reference>
<feature type="domain" description="DUF58" evidence="3">
    <location>
        <begin position="244"/>
        <end position="358"/>
    </location>
</feature>
<keyword evidence="2" id="KW-0812">Transmembrane</keyword>
<dbReference type="PANTHER" id="PTHR34351:SF1">
    <property type="entry name" value="SLR1927 PROTEIN"/>
    <property type="match status" value="1"/>
</dbReference>
<dbReference type="OrthoDB" id="9812729at2"/>
<dbReference type="AlphaFoldDB" id="A0A255GRI6"/>